<organism evidence="1 2">
    <name type="scientific">Stenomitos frigidus AS-A4</name>
    <dbReference type="NCBI Taxonomy" id="2933935"/>
    <lineage>
        <taxon>Bacteria</taxon>
        <taxon>Bacillati</taxon>
        <taxon>Cyanobacteriota</taxon>
        <taxon>Cyanophyceae</taxon>
        <taxon>Leptolyngbyales</taxon>
        <taxon>Leptolyngbyaceae</taxon>
        <taxon>Stenomitos</taxon>
    </lineage>
</organism>
<evidence type="ECO:0000313" key="2">
    <source>
        <dbReference type="Proteomes" id="UP001476950"/>
    </source>
</evidence>
<dbReference type="Proteomes" id="UP001476950">
    <property type="component" value="Unassembled WGS sequence"/>
</dbReference>
<comment type="caution">
    <text evidence="1">The sequence shown here is derived from an EMBL/GenBank/DDBJ whole genome shotgun (WGS) entry which is preliminary data.</text>
</comment>
<proteinExistence type="predicted"/>
<name>A0ABV0KU95_9CYAN</name>
<keyword evidence="2" id="KW-1185">Reference proteome</keyword>
<sequence>MLDVAKIGRIAQDSSPQDLHAAWVWQQQFNAFNGQEIITDLAQQPQLWSSFFFTAASDGSAQQVGSMDEVIGTLVAMATHRAAPAIQAHDAPYPANTLYILAPKQDTIVALGEQWRAKDVAVHSATQSKGGYPCRDALQLALKGAALSENGEARQEAVVLSYCWYHHTLSRPVESNAKRKAVSRLAANGKHTQLTLI</sequence>
<reference evidence="1 2" key="1">
    <citation type="submission" date="2022-04" db="EMBL/GenBank/DDBJ databases">
        <title>Positive selection, recombination, and allopatry shape intraspecific diversity of widespread and dominant cyanobacteria.</title>
        <authorList>
            <person name="Wei J."/>
            <person name="Shu W."/>
            <person name="Hu C."/>
        </authorList>
    </citation>
    <scope>NUCLEOTIDE SEQUENCE [LARGE SCALE GENOMIC DNA]</scope>
    <source>
        <strain evidence="1 2">AS-A4</strain>
    </source>
</reference>
<dbReference type="EMBL" id="JAMPLM010000098">
    <property type="protein sequence ID" value="MEP1062828.1"/>
    <property type="molecule type" value="Genomic_DNA"/>
</dbReference>
<dbReference type="RefSeq" id="WP_190449392.1">
    <property type="nucleotide sequence ID" value="NZ_JAMPLM010000098.1"/>
</dbReference>
<accession>A0ABV0KU95</accession>
<evidence type="ECO:0000313" key="1">
    <source>
        <dbReference type="EMBL" id="MEP1062828.1"/>
    </source>
</evidence>
<gene>
    <name evidence="1" type="ORF">NDI38_31135</name>
</gene>
<protein>
    <submittedName>
        <fullName evidence="1">Uncharacterized protein</fullName>
    </submittedName>
</protein>